<dbReference type="InterPro" id="IPR025711">
    <property type="entry name" value="PepSY"/>
</dbReference>
<name>A0A1J5RE74_9ZZZZ</name>
<dbReference type="EMBL" id="MLJW01000187">
    <property type="protein sequence ID" value="OIQ94398.1"/>
    <property type="molecule type" value="Genomic_DNA"/>
</dbReference>
<dbReference type="AlphaFoldDB" id="A0A1J5RE74"/>
<sequence length="102" mass="10691">MKKLFVAASAVCLSAFLLSAQAYTGEELAKDAKVSLKDARAIALKAFPGKITDEELEKEKGGSGLRYSFDIKGGKSTKTQEVGVDAVTGKVLENAPEGANPD</sequence>
<organism evidence="2">
    <name type="scientific">mine drainage metagenome</name>
    <dbReference type="NCBI Taxonomy" id="410659"/>
    <lineage>
        <taxon>unclassified sequences</taxon>
        <taxon>metagenomes</taxon>
        <taxon>ecological metagenomes</taxon>
    </lineage>
</organism>
<evidence type="ECO:0000313" key="2">
    <source>
        <dbReference type="EMBL" id="OIQ94398.1"/>
    </source>
</evidence>
<feature type="domain" description="PepSY" evidence="1">
    <location>
        <begin position="33"/>
        <end position="93"/>
    </location>
</feature>
<evidence type="ECO:0000259" key="1">
    <source>
        <dbReference type="Pfam" id="PF03413"/>
    </source>
</evidence>
<proteinExistence type="predicted"/>
<gene>
    <name evidence="2" type="ORF">GALL_236450</name>
</gene>
<comment type="caution">
    <text evidence="2">The sequence shown here is derived from an EMBL/GenBank/DDBJ whole genome shotgun (WGS) entry which is preliminary data.</text>
</comment>
<dbReference type="Gene3D" id="3.10.450.40">
    <property type="match status" value="1"/>
</dbReference>
<accession>A0A1J5RE74</accession>
<protein>
    <submittedName>
        <fullName evidence="2">Peptidase propeptide and YPEB domain protein</fullName>
    </submittedName>
</protein>
<reference evidence="2" key="1">
    <citation type="submission" date="2016-10" db="EMBL/GenBank/DDBJ databases">
        <title>Sequence of Gallionella enrichment culture.</title>
        <authorList>
            <person name="Poehlein A."/>
            <person name="Muehling M."/>
            <person name="Daniel R."/>
        </authorList>
    </citation>
    <scope>NUCLEOTIDE SEQUENCE</scope>
</reference>
<dbReference type="Pfam" id="PF03413">
    <property type="entry name" value="PepSY"/>
    <property type="match status" value="1"/>
</dbReference>